<dbReference type="eggNOG" id="arCOG05462">
    <property type="taxonomic scope" value="Archaea"/>
</dbReference>
<name>G4RLR0_THETK</name>
<organism evidence="2 3">
    <name type="scientific">Thermoproteus tenax (strain ATCC 35583 / DSM 2078 / JCM 9277 / NBRC 100435 / Kra 1)</name>
    <dbReference type="NCBI Taxonomy" id="768679"/>
    <lineage>
        <taxon>Archaea</taxon>
        <taxon>Thermoproteota</taxon>
        <taxon>Thermoprotei</taxon>
        <taxon>Thermoproteales</taxon>
        <taxon>Thermoproteaceae</taxon>
        <taxon>Thermoproteus</taxon>
    </lineage>
</organism>
<evidence type="ECO:0000313" key="3">
    <source>
        <dbReference type="Proteomes" id="UP000002654"/>
    </source>
</evidence>
<dbReference type="PaxDb" id="768679-TTX_1888"/>
<accession>G4RLR0</accession>
<dbReference type="EMBL" id="FN869859">
    <property type="protein sequence ID" value="CCC82505.1"/>
    <property type="molecule type" value="Genomic_DNA"/>
</dbReference>
<feature type="compositionally biased region" description="Low complexity" evidence="1">
    <location>
        <begin position="39"/>
        <end position="53"/>
    </location>
</feature>
<feature type="compositionally biased region" description="Low complexity" evidence="1">
    <location>
        <begin position="60"/>
        <end position="91"/>
    </location>
</feature>
<evidence type="ECO:0000313" key="2">
    <source>
        <dbReference type="EMBL" id="CCC82505.1"/>
    </source>
</evidence>
<sequence>MGVIALALYAIAPAVVTNLAGGTSKGGTTAITAGGTGIVTTAGPTTSSTNTAGPVGGAESTSATTTPFTSTGQTSSNGSTGFTQTTPTTPRPQIAVKMLPAVFNTTSLPAKVQLRLILTNNGTATGLVDVNGTEVEVPPGGSIEVNLTVTATSAGKGYAVAVINGTPLVLNYTVYYYTPVLMAEPVKINVTRVPSLTVVNITVVNLGNYTGRIGNITIPPGGRAVVQAEMNITAAGRYSLKIGGVSVEVDVVYLKTGYSVVEVASVEEAVPGERIPVGFLLENSGNATETLIVNGTSIVLPPGWRAWANYTVAAYSKRQVSLEINGTEWVWTLNVSMISVNAILKIAGLYVNPSTNPQQVVQSSNSTIPYTWVVWTNATRRTVALEINGAIYLLAPGQRLLINGTLQAAFNAWNTVALTVNGTTFSAQIYVQLTPPTLDVQSINGLSFTDNRAYTYYVSCSGTPIGTVSTHVTFEGMSGTVTYSGNTITFSGTLTISSSFTGTVTMAYSGSSTNGVGEVTVQTNLNVYGYNIKTITVAFSGGTVTQVLVNGYPTSNQCAYSLIPIPPFMYEEPPRGYINAVSFASQLAGLFYKDPGDNIVEAYYNGQYVVLQDAAGHQMIYAGTSMSGPLSITIYGSITQT</sequence>
<dbReference type="HOGENOM" id="CLU_431910_0_0_2"/>
<proteinExistence type="predicted"/>
<dbReference type="Proteomes" id="UP000002654">
    <property type="component" value="Chromosome"/>
</dbReference>
<dbReference type="STRING" id="768679.TTX_1888"/>
<keyword evidence="3" id="KW-1185">Reference proteome</keyword>
<dbReference type="KEGG" id="ttn:TTX_1888"/>
<gene>
    <name evidence="2" type="ordered locus">TTX_1888</name>
</gene>
<dbReference type="PATRIC" id="fig|768679.9.peg.1913"/>
<protein>
    <submittedName>
        <fullName evidence="2">Uncharacterized protein</fullName>
    </submittedName>
</protein>
<dbReference type="AlphaFoldDB" id="G4RLR0"/>
<feature type="region of interest" description="Disordered" evidence="1">
    <location>
        <begin position="39"/>
        <end position="91"/>
    </location>
</feature>
<reference evidence="2 3" key="1">
    <citation type="journal article" date="2011" name="PLoS ONE">
        <title>The complete genome sequence of Thermoproteus tenax: a physiologically versatile member of the Crenarchaeota.</title>
        <authorList>
            <person name="Siebers B."/>
            <person name="Zaparty M."/>
            <person name="Raddatz G."/>
            <person name="Tjaden B."/>
            <person name="Albers S.V."/>
            <person name="Bell S.D."/>
            <person name="Blombach F."/>
            <person name="Kletzin A."/>
            <person name="Kyrpides N."/>
            <person name="Lanz C."/>
            <person name="Plagens A."/>
            <person name="Rampp M."/>
            <person name="Rosinus A."/>
            <person name="von Jan M."/>
            <person name="Makarova K.S."/>
            <person name="Klenk H.P."/>
            <person name="Schuster S.C."/>
            <person name="Hensel R."/>
        </authorList>
    </citation>
    <scope>NUCLEOTIDE SEQUENCE [LARGE SCALE GENOMIC DNA]</scope>
    <source>
        <strain evidence="3">ATCC 35583 / DSM 2078 / JCM 9277 / NBRC 100435 / Kra 1</strain>
    </source>
</reference>
<evidence type="ECO:0000256" key="1">
    <source>
        <dbReference type="SAM" id="MobiDB-lite"/>
    </source>
</evidence>